<organism evidence="2 3">
    <name type="scientific">Rhynchospora tenuis</name>
    <dbReference type="NCBI Taxonomy" id="198213"/>
    <lineage>
        <taxon>Eukaryota</taxon>
        <taxon>Viridiplantae</taxon>
        <taxon>Streptophyta</taxon>
        <taxon>Embryophyta</taxon>
        <taxon>Tracheophyta</taxon>
        <taxon>Spermatophyta</taxon>
        <taxon>Magnoliopsida</taxon>
        <taxon>Liliopsida</taxon>
        <taxon>Poales</taxon>
        <taxon>Cyperaceae</taxon>
        <taxon>Cyperoideae</taxon>
        <taxon>Rhynchosporeae</taxon>
        <taxon>Rhynchospora</taxon>
    </lineage>
</organism>
<protein>
    <submittedName>
        <fullName evidence="2">Uncharacterized protein</fullName>
    </submittedName>
</protein>
<evidence type="ECO:0000256" key="1">
    <source>
        <dbReference type="SAM" id="MobiDB-lite"/>
    </source>
</evidence>
<dbReference type="Proteomes" id="UP001210211">
    <property type="component" value="Unassembled WGS sequence"/>
</dbReference>
<dbReference type="PANTHER" id="PTHR37376">
    <property type="entry name" value="EXPRESSED PROTEIN"/>
    <property type="match status" value="1"/>
</dbReference>
<keyword evidence="3" id="KW-1185">Reference proteome</keyword>
<dbReference type="AlphaFoldDB" id="A0AAD5ZV76"/>
<evidence type="ECO:0000313" key="3">
    <source>
        <dbReference type="Proteomes" id="UP001210211"/>
    </source>
</evidence>
<proteinExistence type="predicted"/>
<feature type="region of interest" description="Disordered" evidence="1">
    <location>
        <begin position="111"/>
        <end position="132"/>
    </location>
</feature>
<sequence length="132" mass="14550">MASPTLQKKTARPLPPPPVIGRAGNLTIFITPSTSINSSPVQAPPLRWQADPIPAATTSLQSLLYDFLSTSLAKAQHVHSSLDSYVADWFGLNHSKYQRELNDYYQTMQKPPKNEFGIATKPKDNSSKNEAL</sequence>
<gene>
    <name evidence="2" type="ORF">LUZ61_008331</name>
</gene>
<comment type="caution">
    <text evidence="2">The sequence shown here is derived from an EMBL/GenBank/DDBJ whole genome shotgun (WGS) entry which is preliminary data.</text>
</comment>
<dbReference type="PANTHER" id="PTHR37376:SF1">
    <property type="entry name" value="EXPRESSED PROTEIN"/>
    <property type="match status" value="1"/>
</dbReference>
<accession>A0AAD5ZV76</accession>
<evidence type="ECO:0000313" key="2">
    <source>
        <dbReference type="EMBL" id="KAJ3704626.1"/>
    </source>
</evidence>
<feature type="compositionally biased region" description="Basic and acidic residues" evidence="1">
    <location>
        <begin position="121"/>
        <end position="132"/>
    </location>
</feature>
<name>A0AAD5ZV76_9POAL</name>
<dbReference type="EMBL" id="JAMRDG010000001">
    <property type="protein sequence ID" value="KAJ3704626.1"/>
    <property type="molecule type" value="Genomic_DNA"/>
</dbReference>
<reference evidence="2 3" key="1">
    <citation type="journal article" date="2022" name="Cell">
        <title>Repeat-based holocentromeres influence genome architecture and karyotype evolution.</title>
        <authorList>
            <person name="Hofstatter P.G."/>
            <person name="Thangavel G."/>
            <person name="Lux T."/>
            <person name="Neumann P."/>
            <person name="Vondrak T."/>
            <person name="Novak P."/>
            <person name="Zhang M."/>
            <person name="Costa L."/>
            <person name="Castellani M."/>
            <person name="Scott A."/>
            <person name="Toegelov H."/>
            <person name="Fuchs J."/>
            <person name="Mata-Sucre Y."/>
            <person name="Dias Y."/>
            <person name="Vanzela A.L.L."/>
            <person name="Huettel B."/>
            <person name="Almeida C.C.S."/>
            <person name="Simkova H."/>
            <person name="Souza G."/>
            <person name="Pedrosa-Harand A."/>
            <person name="Macas J."/>
            <person name="Mayer K.F.X."/>
            <person name="Houben A."/>
            <person name="Marques A."/>
        </authorList>
    </citation>
    <scope>NUCLEOTIDE SEQUENCE [LARGE SCALE GENOMIC DNA]</scope>
    <source>
        <strain evidence="2">RhyTen1mFocal</strain>
    </source>
</reference>